<dbReference type="PIRSF" id="PIRSF006288">
    <property type="entry name" value="PII_uridyltransf"/>
    <property type="match status" value="1"/>
</dbReference>
<dbReference type="PROSITE" id="PS51671">
    <property type="entry name" value="ACT"/>
    <property type="match status" value="2"/>
</dbReference>
<dbReference type="InterPro" id="IPR045865">
    <property type="entry name" value="ACT-like_dom_sf"/>
</dbReference>
<dbReference type="NCBIfam" id="NF003467">
    <property type="entry name" value="PRK05092.1"/>
    <property type="match status" value="1"/>
</dbReference>
<dbReference type="InterPro" id="IPR006674">
    <property type="entry name" value="HD_domain"/>
</dbReference>
<dbReference type="PANTHER" id="PTHR47320">
    <property type="entry name" value="BIFUNCTIONAL URIDYLYLTRANSFERASE/URIDYLYL-REMOVING ENZYME"/>
    <property type="match status" value="1"/>
</dbReference>
<feature type="region of interest" description="Uridylyltransferase" evidence="7">
    <location>
        <begin position="1"/>
        <end position="374"/>
    </location>
</feature>
<sequence>MNQKVDKLININDLRSQILEISKDGEVNQDKLRSHIFEILKDHLIQARNKSEDGLFRHGSGIRTARSISKFQDELIKIIYDFAIHHIFMSKNPTESEKVCLVAVGGYGRGTLAPFSDIDLLFLYPNKLTAWAESVIEFILYMLWDLGFKVGHATRNVDQCLNLSKSDFTIRTSILEARYIHGDIQLFKNLNEKFNKNIIAKTADEFIEMKLDERNKRHTTYGSSRYLVEPNIKESKGGLRDLHTLFWISKYLFRPEKPEDLINSDNFLTKSELNSFQKAEDFLWAIRCHLHFISNRENEVLTFDKQLELASRLGYSKRPGQKDVERFMKHYFMTAKDVGNLTRIVCASLEERSIKKEPTLYSVIDNLLNFKRNKVNNRNFSINKGRLSIRKNTIFEDSPVDLIRLFVIADRENVLLSPDIVQRITRSLRFIDKNIRINKTANRLFLELFSQSSDPEKILRKMNETGVLGRFIPEFRKIEGMSLFNLYHNYTVDEHLLKTTGNMHNIISNKMPEPHPFSNIIIGNLENRKVLLIAAFLHDIGKGRKQDHSLLGSQIAERLCKRLGLKRSEINDISWLITNHLLMSDIAQKRDLYDPKTISDFAKIIQNQKNLDSLLALTVADILSVGPSIWNAWKNGLLKTLHYQTTAFLKGNDKKYPKNENLSLIAKETFKKNNIQWPSPILKSYVDRFNDSYWITTDLALQIEHSKILRDKDSSNISLEIFTTKNEESNTTIITLIGPDYPNLLSTLAGACLLYDVNIVDAQIETTIDGIAIDTISVKREFSDNDEDRRIKKIADTIKKSLGGSLSLSKELLKKKHAISYEKTFKVDNIVSLTNEFSNYSTVIEIEARDKPGLLYEITNTLRATNINIKSAHIATFGERANDVFYVTNLFDEKIDSEEKINRIKNLLISNLEENN</sequence>
<evidence type="ECO:0000256" key="3">
    <source>
        <dbReference type="ARBA" id="ARBA00022737"/>
    </source>
</evidence>
<dbReference type="SUPFAM" id="SSF81301">
    <property type="entry name" value="Nucleotidyltransferase"/>
    <property type="match status" value="1"/>
</dbReference>
<dbReference type="NCBIfam" id="TIGR01693">
    <property type="entry name" value="UTase_glnD"/>
    <property type="match status" value="1"/>
</dbReference>
<dbReference type="EC" id="2.7.7.59" evidence="7"/>
<dbReference type="InterPro" id="IPR010043">
    <property type="entry name" value="UTase/UR"/>
</dbReference>
<dbReference type="Gene3D" id="3.30.70.260">
    <property type="match status" value="1"/>
</dbReference>
<comment type="cofactor">
    <cofactor evidence="7">
        <name>Mg(2+)</name>
        <dbReference type="ChEBI" id="CHEBI:18420"/>
    </cofactor>
</comment>
<dbReference type="GO" id="GO:0008081">
    <property type="term" value="F:phosphoric diester hydrolase activity"/>
    <property type="evidence" value="ECO:0007669"/>
    <property type="project" value="UniProtKB-UniRule"/>
</dbReference>
<dbReference type="EMBL" id="QOQD01000002">
    <property type="protein sequence ID" value="RCL74317.1"/>
    <property type="molecule type" value="Genomic_DNA"/>
</dbReference>
<evidence type="ECO:0000256" key="4">
    <source>
        <dbReference type="ARBA" id="ARBA00022801"/>
    </source>
</evidence>
<gene>
    <name evidence="7" type="primary">glnD</name>
    <name evidence="10" type="ORF">DBW71_00915</name>
</gene>
<comment type="caution">
    <text evidence="10">The sequence shown here is derived from an EMBL/GenBank/DDBJ whole genome shotgun (WGS) entry which is preliminary data.</text>
</comment>
<comment type="domain">
    <text evidence="7">Has four distinct domains: an N-terminal nucleotidyltransferase (NT) domain responsible for UTase activity, a central HD domain that encodes UR activity, and two C-terminal ACT domains that seem to have a role in glutamine sensing.</text>
</comment>
<dbReference type="PROSITE" id="PS51831">
    <property type="entry name" value="HD"/>
    <property type="match status" value="1"/>
</dbReference>
<comment type="catalytic activity">
    <reaction evidence="7">
        <text>[protein-PII]-L-tyrosine + UTP = [protein-PII]-uridylyl-L-tyrosine + diphosphate</text>
        <dbReference type="Rhea" id="RHEA:13673"/>
        <dbReference type="Rhea" id="RHEA-COMP:12147"/>
        <dbReference type="Rhea" id="RHEA-COMP:12148"/>
        <dbReference type="ChEBI" id="CHEBI:33019"/>
        <dbReference type="ChEBI" id="CHEBI:46398"/>
        <dbReference type="ChEBI" id="CHEBI:46858"/>
        <dbReference type="ChEBI" id="CHEBI:90602"/>
        <dbReference type="EC" id="2.7.7.59"/>
    </reaction>
</comment>
<comment type="caution">
    <text evidence="7">Lacks conserved residue(s) required for the propagation of feature annotation.</text>
</comment>
<dbReference type="Pfam" id="PF01909">
    <property type="entry name" value="NTP_transf_2"/>
    <property type="match status" value="1"/>
</dbReference>
<dbReference type="HAMAP" id="MF_00277">
    <property type="entry name" value="PII_uridylyl_transf"/>
    <property type="match status" value="1"/>
</dbReference>
<evidence type="ECO:0000256" key="2">
    <source>
        <dbReference type="ARBA" id="ARBA00022695"/>
    </source>
</evidence>
<keyword evidence="4 7" id="KW-0378">Hydrolase</keyword>
<evidence type="ECO:0000313" key="11">
    <source>
        <dbReference type="Proteomes" id="UP000253570"/>
    </source>
</evidence>
<evidence type="ECO:0000313" key="10">
    <source>
        <dbReference type="EMBL" id="RCL74317.1"/>
    </source>
</evidence>
<dbReference type="InterPro" id="IPR002912">
    <property type="entry name" value="ACT_dom"/>
</dbReference>
<comment type="similarity">
    <text evidence="7">Belongs to the GlnD family.</text>
</comment>
<organism evidence="10 11">
    <name type="scientific">PS1 clade bacterium</name>
    <dbReference type="NCBI Taxonomy" id="2175152"/>
    <lineage>
        <taxon>Bacteria</taxon>
        <taxon>Pseudomonadati</taxon>
        <taxon>Pseudomonadota</taxon>
        <taxon>Alphaproteobacteria</taxon>
        <taxon>PS1 clade</taxon>
    </lineage>
</organism>
<keyword evidence="2 7" id="KW-0548">Nucleotidyltransferase</keyword>
<dbReference type="Pfam" id="PF01966">
    <property type="entry name" value="HD"/>
    <property type="match status" value="1"/>
</dbReference>
<dbReference type="InterPro" id="IPR003607">
    <property type="entry name" value="HD/PDEase_dom"/>
</dbReference>
<dbReference type="Gene3D" id="3.30.460.10">
    <property type="entry name" value="Beta Polymerase, domain 2"/>
    <property type="match status" value="1"/>
</dbReference>
<keyword evidence="5 7" id="KW-0460">Magnesium</keyword>
<comment type="catalytic activity">
    <reaction evidence="7">
        <text>[protein-PII]-uridylyl-L-tyrosine + H2O = [protein-PII]-L-tyrosine + UMP + H(+)</text>
        <dbReference type="Rhea" id="RHEA:48600"/>
        <dbReference type="Rhea" id="RHEA-COMP:12147"/>
        <dbReference type="Rhea" id="RHEA-COMP:12148"/>
        <dbReference type="ChEBI" id="CHEBI:15377"/>
        <dbReference type="ChEBI" id="CHEBI:15378"/>
        <dbReference type="ChEBI" id="CHEBI:46858"/>
        <dbReference type="ChEBI" id="CHEBI:57865"/>
        <dbReference type="ChEBI" id="CHEBI:90602"/>
    </reaction>
</comment>
<dbReference type="SMART" id="SM00471">
    <property type="entry name" value="HDc"/>
    <property type="match status" value="1"/>
</dbReference>
<dbReference type="InterPro" id="IPR043519">
    <property type="entry name" value="NT_sf"/>
</dbReference>
<dbReference type="SUPFAM" id="SSF81593">
    <property type="entry name" value="Nucleotidyltransferase substrate binding subunit/domain"/>
    <property type="match status" value="1"/>
</dbReference>
<dbReference type="CDD" id="cd04899">
    <property type="entry name" value="ACT_ACR-UUR-like_2"/>
    <property type="match status" value="1"/>
</dbReference>
<dbReference type="EC" id="3.1.4.-" evidence="7"/>
<dbReference type="CDD" id="cd05401">
    <property type="entry name" value="NT_GlnE_GlnD_like"/>
    <property type="match status" value="1"/>
</dbReference>
<reference evidence="10 11" key="1">
    <citation type="journal article" date="2018" name="Microbiome">
        <title>Fine metagenomic profile of the Mediterranean stratified and mixed water columns revealed by assembly and recruitment.</title>
        <authorList>
            <person name="Haro-Moreno J.M."/>
            <person name="Lopez-Perez M."/>
            <person name="De La Torre J.R."/>
            <person name="Picazo A."/>
            <person name="Camacho A."/>
            <person name="Rodriguez-Valera F."/>
        </authorList>
    </citation>
    <scope>NUCLEOTIDE SEQUENCE [LARGE SCALE GENOMIC DNA]</scope>
    <source>
        <strain evidence="10">MED-G57</strain>
    </source>
</reference>
<feature type="domain" description="HD" evidence="9">
    <location>
        <begin position="492"/>
        <end position="614"/>
    </location>
</feature>
<evidence type="ECO:0000256" key="6">
    <source>
        <dbReference type="ARBA" id="ARBA00023268"/>
    </source>
</evidence>
<proteinExistence type="inferred from homology"/>
<dbReference type="GO" id="GO:0006808">
    <property type="term" value="P:regulation of nitrogen utilization"/>
    <property type="evidence" value="ECO:0007669"/>
    <property type="project" value="UniProtKB-UniRule"/>
</dbReference>
<name>A0A368DR57_9PROT</name>
<dbReference type="Proteomes" id="UP000253570">
    <property type="component" value="Unassembled WGS sequence"/>
</dbReference>
<comment type="function">
    <text evidence="7">Modifies, by uridylylation and deuridylylation, the PII regulatory proteins (GlnB and homologs), in response to the nitrogen status of the cell that GlnD senses through the glutamine level. Under low glutamine levels, catalyzes the conversion of the PII proteins and UTP to PII-UMP and PPi, while under higher glutamine levels, GlnD hydrolyzes PII-UMP to PII and UMP (deuridylylation). Thus, controls uridylylation state and activity of the PII proteins, and plays an important role in the regulation of nitrogen metabolism.</text>
</comment>
<dbReference type="PANTHER" id="PTHR47320:SF1">
    <property type="entry name" value="BIFUNCTIONAL URIDYLYLTRANSFERASE_URIDYLYL-REMOVING ENZYME"/>
    <property type="match status" value="1"/>
</dbReference>
<evidence type="ECO:0000256" key="7">
    <source>
        <dbReference type="HAMAP-Rule" id="MF_00277"/>
    </source>
</evidence>
<keyword evidence="6 7" id="KW-0511">Multifunctional enzyme</keyword>
<dbReference type="AlphaFoldDB" id="A0A368DR57"/>
<protein>
    <recommendedName>
        <fullName evidence="7">Bifunctional uridylyltransferase/uridylyl-removing enzyme</fullName>
        <shortName evidence="7">UTase/UR</shortName>
    </recommendedName>
    <alternativeName>
        <fullName evidence="7">Bifunctional [protein-PII] modification enzyme</fullName>
    </alternativeName>
    <alternativeName>
        <fullName evidence="7">Bifunctional nitrogen sensor protein</fullName>
    </alternativeName>
    <domain>
        <recommendedName>
            <fullName evidence="7">[Protein-PII] uridylyltransferase</fullName>
            <shortName evidence="7">PII uridylyltransferase</shortName>
            <shortName evidence="7">UTase</shortName>
            <ecNumber evidence="7">2.7.7.59</ecNumber>
        </recommendedName>
    </domain>
    <domain>
        <recommendedName>
            <fullName evidence="7">[Protein-PII]-UMP uridylyl-removing enzyme</fullName>
            <shortName evidence="7">UR</shortName>
            <ecNumber evidence="7">3.1.4.-</ecNumber>
        </recommendedName>
    </domain>
</protein>
<feature type="domain" description="ACT" evidence="8">
    <location>
        <begin position="843"/>
        <end position="916"/>
    </location>
</feature>
<accession>A0A368DR57</accession>
<feature type="domain" description="ACT" evidence="8">
    <location>
        <begin position="733"/>
        <end position="815"/>
    </location>
</feature>
<dbReference type="InterPro" id="IPR013546">
    <property type="entry name" value="PII_UdlTrfase/GS_AdlTrfase"/>
</dbReference>
<dbReference type="Pfam" id="PF08335">
    <property type="entry name" value="GlnD_UR_UTase"/>
    <property type="match status" value="1"/>
</dbReference>
<dbReference type="SUPFAM" id="SSF81891">
    <property type="entry name" value="Poly A polymerase C-terminal region-like"/>
    <property type="match status" value="1"/>
</dbReference>
<keyword evidence="3" id="KW-0677">Repeat</keyword>
<keyword evidence="1 7" id="KW-0808">Transferase</keyword>
<dbReference type="CDD" id="cd04900">
    <property type="entry name" value="ACT_UUR-like_1"/>
    <property type="match status" value="1"/>
</dbReference>
<evidence type="ECO:0000256" key="5">
    <source>
        <dbReference type="ARBA" id="ARBA00022842"/>
    </source>
</evidence>
<evidence type="ECO:0000259" key="9">
    <source>
        <dbReference type="PROSITE" id="PS51831"/>
    </source>
</evidence>
<dbReference type="Gene3D" id="1.10.3090.10">
    <property type="entry name" value="cca-adding enzyme, domain 2"/>
    <property type="match status" value="1"/>
</dbReference>
<evidence type="ECO:0000256" key="1">
    <source>
        <dbReference type="ARBA" id="ARBA00022679"/>
    </source>
</evidence>
<dbReference type="GO" id="GO:0008773">
    <property type="term" value="F:[protein-PII] uridylyltransferase activity"/>
    <property type="evidence" value="ECO:0007669"/>
    <property type="project" value="UniProtKB-UniRule"/>
</dbReference>
<dbReference type="Pfam" id="PF01842">
    <property type="entry name" value="ACT"/>
    <property type="match status" value="1"/>
</dbReference>
<comment type="activity regulation">
    <text evidence="7">Uridylyltransferase (UTase) activity is inhibited by glutamine, while glutamine activates uridylyl-removing (UR) activity.</text>
</comment>
<evidence type="ECO:0000259" key="8">
    <source>
        <dbReference type="PROSITE" id="PS51671"/>
    </source>
</evidence>
<dbReference type="SUPFAM" id="SSF55021">
    <property type="entry name" value="ACT-like"/>
    <property type="match status" value="2"/>
</dbReference>
<dbReference type="InterPro" id="IPR002934">
    <property type="entry name" value="Polymerase_NTP_transf_dom"/>
</dbReference>